<dbReference type="FunFam" id="3.30.450.40:FF:000008">
    <property type="entry name" value="GAF domain-containing proteins"/>
    <property type="match status" value="1"/>
</dbReference>
<evidence type="ECO:0000259" key="2">
    <source>
        <dbReference type="Pfam" id="PF01590"/>
    </source>
</evidence>
<dbReference type="InterPro" id="IPR051330">
    <property type="entry name" value="Phosphatase_reg/MetRdx"/>
</dbReference>
<dbReference type="InterPro" id="IPR003018">
    <property type="entry name" value="GAF"/>
</dbReference>
<name>A0A1V4IA75_9CLOT</name>
<dbReference type="GO" id="GO:0005829">
    <property type="term" value="C:cytosol"/>
    <property type="evidence" value="ECO:0007669"/>
    <property type="project" value="TreeGrafter"/>
</dbReference>
<dbReference type="Pfam" id="PF01590">
    <property type="entry name" value="GAF"/>
    <property type="match status" value="1"/>
</dbReference>
<dbReference type="InterPro" id="IPR029016">
    <property type="entry name" value="GAF-like_dom_sf"/>
</dbReference>
<comment type="caution">
    <text evidence="3">The sequence shown here is derived from an EMBL/GenBank/DDBJ whole genome shotgun (WGS) entry which is preliminary data.</text>
</comment>
<evidence type="ECO:0000256" key="1">
    <source>
        <dbReference type="ARBA" id="ARBA00038454"/>
    </source>
</evidence>
<reference evidence="3 4" key="1">
    <citation type="submission" date="2017-03" db="EMBL/GenBank/DDBJ databases">
        <title>Genome sequence of Clostridium chromiireducens DSM 23318.</title>
        <authorList>
            <person name="Poehlein A."/>
            <person name="Daniel R."/>
        </authorList>
    </citation>
    <scope>NUCLEOTIDE SEQUENCE [LARGE SCALE GENOMIC DNA]</scope>
    <source>
        <strain evidence="3 4">DSM 23318</strain>
    </source>
</reference>
<dbReference type="Proteomes" id="UP000191056">
    <property type="component" value="Unassembled WGS sequence"/>
</dbReference>
<dbReference type="PROSITE" id="PS01320">
    <property type="entry name" value="UPF0067"/>
    <property type="match status" value="1"/>
</dbReference>
<accession>A0A1V4IA75</accession>
<dbReference type="AlphaFoldDB" id="A0A1V4IA75"/>
<organism evidence="3 4">
    <name type="scientific">Clostridium chromiireducens</name>
    <dbReference type="NCBI Taxonomy" id="225345"/>
    <lineage>
        <taxon>Bacteria</taxon>
        <taxon>Bacillati</taxon>
        <taxon>Bacillota</taxon>
        <taxon>Clostridia</taxon>
        <taxon>Eubacteriales</taxon>
        <taxon>Clostridiaceae</taxon>
        <taxon>Clostridium</taxon>
    </lineage>
</organism>
<sequence>MFDIKVFDGMSTESKLENMLVMLEGLIDNEDLPITKLCNASALINALVGRINWCGFYLAKSDSLVLGPFQGMPACTKIEIGKGVCGTAALKKETLLIEDVHNFEGHIACDAASNSEIVIPIVNNEKLVGVLDLDSEEYSRFTDLERIYLEKAVTILNKYINWEHII</sequence>
<dbReference type="SUPFAM" id="SSF55781">
    <property type="entry name" value="GAF domain-like"/>
    <property type="match status" value="1"/>
</dbReference>
<dbReference type="STRING" id="225345.CLCHR_45610"/>
<gene>
    <name evidence="3" type="primary">msrC</name>
    <name evidence="3" type="ORF">CLCHR_45610</name>
</gene>
<dbReference type="RefSeq" id="WP_079442166.1">
    <property type="nucleotide sequence ID" value="NZ_JBLZIA010000012.1"/>
</dbReference>
<evidence type="ECO:0000313" key="4">
    <source>
        <dbReference type="Proteomes" id="UP000191056"/>
    </source>
</evidence>
<dbReference type="EMBL" id="MZGT01000110">
    <property type="protein sequence ID" value="OPJ56535.1"/>
    <property type="molecule type" value="Genomic_DNA"/>
</dbReference>
<dbReference type="InterPro" id="IPR000614">
    <property type="entry name" value="FRMsr_CS"/>
</dbReference>
<dbReference type="EC" id="1.8.4.14" evidence="3"/>
<proteinExistence type="inferred from homology"/>
<dbReference type="OrthoDB" id="9796252at2"/>
<dbReference type="PANTHER" id="PTHR21021:SF15">
    <property type="entry name" value="FREE METHIONINE-R-SULFOXIDE REDUCTASE"/>
    <property type="match status" value="1"/>
</dbReference>
<keyword evidence="4" id="KW-1185">Reference proteome</keyword>
<keyword evidence="3" id="KW-0560">Oxidoreductase</keyword>
<dbReference type="GO" id="GO:0033745">
    <property type="term" value="F:L-methionine-(R)-S-oxide reductase activity"/>
    <property type="evidence" value="ECO:0007669"/>
    <property type="project" value="UniProtKB-EC"/>
</dbReference>
<protein>
    <submittedName>
        <fullName evidence="3">Free methionine-R-sulfoxide reductase</fullName>
        <ecNumber evidence="3">1.8.4.14</ecNumber>
    </submittedName>
</protein>
<comment type="similarity">
    <text evidence="1">Belongs to the free Met sulfoxide reductase family.</text>
</comment>
<dbReference type="PANTHER" id="PTHR21021">
    <property type="entry name" value="GAF/PUTATIVE CYTOSKELETAL PROTEIN"/>
    <property type="match status" value="1"/>
</dbReference>
<dbReference type="Gene3D" id="3.30.450.40">
    <property type="match status" value="1"/>
</dbReference>
<feature type="domain" description="GAF" evidence="2">
    <location>
        <begin position="53"/>
        <end position="150"/>
    </location>
</feature>
<evidence type="ECO:0000313" key="3">
    <source>
        <dbReference type="EMBL" id="OPJ56535.1"/>
    </source>
</evidence>